<accession>A0A5M3MDL2</accession>
<feature type="transmembrane region" description="Helical" evidence="1">
    <location>
        <begin position="112"/>
        <end position="132"/>
    </location>
</feature>
<feature type="transmembrane region" description="Helical" evidence="1">
    <location>
        <begin position="163"/>
        <end position="182"/>
    </location>
</feature>
<keyword evidence="4" id="KW-1185">Reference proteome</keyword>
<evidence type="ECO:0000313" key="3">
    <source>
        <dbReference type="EMBL" id="EIW77318.1"/>
    </source>
</evidence>
<dbReference type="KEGG" id="cput:CONPUDRAFT_109867"/>
<reference evidence="4" key="1">
    <citation type="journal article" date="2012" name="Science">
        <title>The Paleozoic origin of enzymatic lignin decomposition reconstructed from 31 fungal genomes.</title>
        <authorList>
            <person name="Floudas D."/>
            <person name="Binder M."/>
            <person name="Riley R."/>
            <person name="Barry K."/>
            <person name="Blanchette R.A."/>
            <person name="Henrissat B."/>
            <person name="Martinez A.T."/>
            <person name="Otillar R."/>
            <person name="Spatafora J.W."/>
            <person name="Yadav J.S."/>
            <person name="Aerts A."/>
            <person name="Benoit I."/>
            <person name="Boyd A."/>
            <person name="Carlson A."/>
            <person name="Copeland A."/>
            <person name="Coutinho P.M."/>
            <person name="de Vries R.P."/>
            <person name="Ferreira P."/>
            <person name="Findley K."/>
            <person name="Foster B."/>
            <person name="Gaskell J."/>
            <person name="Glotzer D."/>
            <person name="Gorecki P."/>
            <person name="Heitman J."/>
            <person name="Hesse C."/>
            <person name="Hori C."/>
            <person name="Igarashi K."/>
            <person name="Jurgens J.A."/>
            <person name="Kallen N."/>
            <person name="Kersten P."/>
            <person name="Kohler A."/>
            <person name="Kuees U."/>
            <person name="Kumar T.K.A."/>
            <person name="Kuo A."/>
            <person name="LaButti K."/>
            <person name="Larrondo L.F."/>
            <person name="Lindquist E."/>
            <person name="Ling A."/>
            <person name="Lombard V."/>
            <person name="Lucas S."/>
            <person name="Lundell T."/>
            <person name="Martin R."/>
            <person name="McLaughlin D.J."/>
            <person name="Morgenstern I."/>
            <person name="Morin E."/>
            <person name="Murat C."/>
            <person name="Nagy L.G."/>
            <person name="Nolan M."/>
            <person name="Ohm R.A."/>
            <person name="Patyshakuliyeva A."/>
            <person name="Rokas A."/>
            <person name="Ruiz-Duenas F.J."/>
            <person name="Sabat G."/>
            <person name="Salamov A."/>
            <person name="Samejima M."/>
            <person name="Schmutz J."/>
            <person name="Slot J.C."/>
            <person name="St John F."/>
            <person name="Stenlid J."/>
            <person name="Sun H."/>
            <person name="Sun S."/>
            <person name="Syed K."/>
            <person name="Tsang A."/>
            <person name="Wiebenga A."/>
            <person name="Young D."/>
            <person name="Pisabarro A."/>
            <person name="Eastwood D.C."/>
            <person name="Martin F."/>
            <person name="Cullen D."/>
            <person name="Grigoriev I.V."/>
            <person name="Hibbett D.S."/>
        </authorList>
    </citation>
    <scope>NUCLEOTIDE SEQUENCE [LARGE SCALE GENOMIC DNA]</scope>
    <source>
        <strain evidence="4">RWD-64-598 SS2</strain>
    </source>
</reference>
<feature type="transmembrane region" description="Helical" evidence="1">
    <location>
        <begin position="81"/>
        <end position="100"/>
    </location>
</feature>
<feature type="transmembrane region" description="Helical" evidence="1">
    <location>
        <begin position="203"/>
        <end position="224"/>
    </location>
</feature>
<dbReference type="OrthoDB" id="2686513at2759"/>
<dbReference type="OMA" id="EYPMIST"/>
<keyword evidence="1" id="KW-0812">Transmembrane</keyword>
<dbReference type="InterPro" id="IPR045340">
    <property type="entry name" value="DUF6533"/>
</dbReference>
<dbReference type="Proteomes" id="UP000053558">
    <property type="component" value="Unassembled WGS sequence"/>
</dbReference>
<keyword evidence="1" id="KW-1133">Transmembrane helix</keyword>
<feature type="transmembrane region" description="Helical" evidence="1">
    <location>
        <begin position="42"/>
        <end position="61"/>
    </location>
</feature>
<gene>
    <name evidence="3" type="ORF">CONPUDRAFT_109867</name>
</gene>
<evidence type="ECO:0000256" key="1">
    <source>
        <dbReference type="SAM" id="Phobius"/>
    </source>
</evidence>
<dbReference type="Pfam" id="PF20151">
    <property type="entry name" value="DUF6533"/>
    <property type="match status" value="1"/>
</dbReference>
<proteinExistence type="predicted"/>
<dbReference type="EMBL" id="JH711584">
    <property type="protein sequence ID" value="EIW77318.1"/>
    <property type="molecule type" value="Genomic_DNA"/>
</dbReference>
<dbReference type="AlphaFoldDB" id="A0A5M3MDL2"/>
<keyword evidence="1" id="KW-0472">Membrane</keyword>
<comment type="caution">
    <text evidence="3">The sequence shown here is derived from an EMBL/GenBank/DDBJ whole genome shotgun (WGS) entry which is preliminary data.</text>
</comment>
<dbReference type="RefSeq" id="XP_007772709.1">
    <property type="nucleotide sequence ID" value="XM_007774519.1"/>
</dbReference>
<protein>
    <recommendedName>
        <fullName evidence="2">DUF6533 domain-containing protein</fullName>
    </recommendedName>
</protein>
<feature type="domain" description="DUF6533" evidence="2">
    <location>
        <begin position="12"/>
        <end position="56"/>
    </location>
</feature>
<sequence length="343" mass="37397">MSSVLHPDAIANLSPFVLLCYEWTLTLSEEVDRYWMRPKLSWAALLFFSNRYLTPLGHVPIVMETLMQSAIPTSVCQRMGMYNQAIIVIIQLIGGVVMATRVYAMYDRCRRILALMVSVAAIALTIGIWAILTDGSVAPHVPPPPSGRGCILPVSGASAARLSIAWGGQTIFDALIFGLTVWQSWKMHVPGSKRICGILLRDGALYFCIITLTNVANILTLMLADDNTRANCTTLTNIICSMMISRLMLNLRDPKLAFTTAAFTDAAFTSGAAASELCAENYPVVTTHSGQPLAQGEDTRSYDSLISSVQFADPLWDTSDTDSSLSLPPKALTSPCKRAYLYA</sequence>
<evidence type="ECO:0000259" key="2">
    <source>
        <dbReference type="Pfam" id="PF20151"/>
    </source>
</evidence>
<dbReference type="GeneID" id="19198805"/>
<organism evidence="3 4">
    <name type="scientific">Coniophora puteana (strain RWD-64-598)</name>
    <name type="common">Brown rot fungus</name>
    <dbReference type="NCBI Taxonomy" id="741705"/>
    <lineage>
        <taxon>Eukaryota</taxon>
        <taxon>Fungi</taxon>
        <taxon>Dikarya</taxon>
        <taxon>Basidiomycota</taxon>
        <taxon>Agaricomycotina</taxon>
        <taxon>Agaricomycetes</taxon>
        <taxon>Agaricomycetidae</taxon>
        <taxon>Boletales</taxon>
        <taxon>Coniophorineae</taxon>
        <taxon>Coniophoraceae</taxon>
        <taxon>Coniophora</taxon>
    </lineage>
</organism>
<name>A0A5M3MDL2_CONPW</name>
<evidence type="ECO:0000313" key="4">
    <source>
        <dbReference type="Proteomes" id="UP000053558"/>
    </source>
</evidence>